<dbReference type="EMBL" id="BGZK01000073">
    <property type="protein sequence ID" value="GBP15573.1"/>
    <property type="molecule type" value="Genomic_DNA"/>
</dbReference>
<accession>A0A4C1TM27</accession>
<reference evidence="1 2" key="1">
    <citation type="journal article" date="2019" name="Commun. Biol.">
        <title>The bagworm genome reveals a unique fibroin gene that provides high tensile strength.</title>
        <authorList>
            <person name="Kono N."/>
            <person name="Nakamura H."/>
            <person name="Ohtoshi R."/>
            <person name="Tomita M."/>
            <person name="Numata K."/>
            <person name="Arakawa K."/>
        </authorList>
    </citation>
    <scope>NUCLEOTIDE SEQUENCE [LARGE SCALE GENOMIC DNA]</scope>
</reference>
<comment type="caution">
    <text evidence="1">The sequence shown here is derived from an EMBL/GenBank/DDBJ whole genome shotgun (WGS) entry which is preliminary data.</text>
</comment>
<organism evidence="1 2">
    <name type="scientific">Eumeta variegata</name>
    <name type="common">Bagworm moth</name>
    <name type="synonym">Eumeta japonica</name>
    <dbReference type="NCBI Taxonomy" id="151549"/>
    <lineage>
        <taxon>Eukaryota</taxon>
        <taxon>Metazoa</taxon>
        <taxon>Ecdysozoa</taxon>
        <taxon>Arthropoda</taxon>
        <taxon>Hexapoda</taxon>
        <taxon>Insecta</taxon>
        <taxon>Pterygota</taxon>
        <taxon>Neoptera</taxon>
        <taxon>Endopterygota</taxon>
        <taxon>Lepidoptera</taxon>
        <taxon>Glossata</taxon>
        <taxon>Ditrysia</taxon>
        <taxon>Tineoidea</taxon>
        <taxon>Psychidae</taxon>
        <taxon>Oiketicinae</taxon>
        <taxon>Eumeta</taxon>
    </lineage>
</organism>
<dbReference type="AlphaFoldDB" id="A0A4C1TM27"/>
<dbReference type="Proteomes" id="UP000299102">
    <property type="component" value="Unassembled WGS sequence"/>
</dbReference>
<gene>
    <name evidence="1" type="ORF">EVAR_5276_1</name>
</gene>
<name>A0A4C1TM27_EUMVA</name>
<keyword evidence="2" id="KW-1185">Reference proteome</keyword>
<evidence type="ECO:0000313" key="2">
    <source>
        <dbReference type="Proteomes" id="UP000299102"/>
    </source>
</evidence>
<evidence type="ECO:0000313" key="1">
    <source>
        <dbReference type="EMBL" id="GBP15573.1"/>
    </source>
</evidence>
<protein>
    <submittedName>
        <fullName evidence="1">Uncharacterized protein</fullName>
    </submittedName>
</protein>
<sequence length="97" mass="10484">MHVNRHPARAGSSDATAAIVSRQTSPCIAVTVGRAHCSFAARRGLACMHNGGAVASVARILEHVRNDSGSSGHLRRCRHAANRLSPWDNPFKLIWTF</sequence>
<proteinExistence type="predicted"/>